<feature type="binding site" evidence="6">
    <location>
        <position position="395"/>
    </location>
    <ligand>
        <name>Mg(2+)</name>
        <dbReference type="ChEBI" id="CHEBI:18420"/>
    </ligand>
</feature>
<proteinExistence type="inferred from homology"/>
<dbReference type="EMBL" id="BMGC01000017">
    <property type="protein sequence ID" value="GGB36131.1"/>
    <property type="molecule type" value="Genomic_DNA"/>
</dbReference>
<feature type="binding site" evidence="6">
    <location>
        <begin position="341"/>
        <end position="345"/>
    </location>
    <ligand>
        <name>ATP</name>
        <dbReference type="ChEBI" id="CHEBI:30616"/>
    </ligand>
</feature>
<dbReference type="NCBIfam" id="TIGR00016">
    <property type="entry name" value="ackA"/>
    <property type="match status" value="1"/>
</dbReference>
<gene>
    <name evidence="6 8" type="primary">ackA</name>
    <name evidence="8" type="ORF">GCM10011489_25170</name>
</gene>
<dbReference type="GO" id="GO:0005524">
    <property type="term" value="F:ATP binding"/>
    <property type="evidence" value="ECO:0007669"/>
    <property type="project" value="UniProtKB-KW"/>
</dbReference>
<dbReference type="InterPro" id="IPR043129">
    <property type="entry name" value="ATPase_NBD"/>
</dbReference>
<dbReference type="InterPro" id="IPR000890">
    <property type="entry name" value="Aliphatic_acid_kin_short-chain"/>
</dbReference>
<comment type="function">
    <text evidence="6">Catalyzes the formation of acetyl phosphate from acetate and ATP. Can also catalyze the reverse reaction.</text>
</comment>
<evidence type="ECO:0000256" key="2">
    <source>
        <dbReference type="ARBA" id="ARBA00022679"/>
    </source>
</evidence>
<evidence type="ECO:0000256" key="4">
    <source>
        <dbReference type="ARBA" id="ARBA00022777"/>
    </source>
</evidence>
<accession>A0A916WWU0</accession>
<dbReference type="GO" id="GO:0005737">
    <property type="term" value="C:cytoplasm"/>
    <property type="evidence" value="ECO:0007669"/>
    <property type="project" value="UniProtKB-SubCell"/>
</dbReference>
<dbReference type="EC" id="2.7.2.1" evidence="6"/>
<dbReference type="Gene3D" id="3.30.420.40">
    <property type="match status" value="2"/>
</dbReference>
<reference evidence="8" key="2">
    <citation type="submission" date="2020-09" db="EMBL/GenBank/DDBJ databases">
        <authorList>
            <person name="Sun Q."/>
            <person name="Zhou Y."/>
        </authorList>
    </citation>
    <scope>NUCLEOTIDE SEQUENCE</scope>
    <source>
        <strain evidence="8">CGMCC 1.12827</strain>
    </source>
</reference>
<keyword evidence="5 6" id="KW-0067">ATP-binding</keyword>
<comment type="similarity">
    <text evidence="1 6 7">Belongs to the acetokinase family.</text>
</comment>
<comment type="subcellular location">
    <subcellularLocation>
        <location evidence="6">Cytoplasm</location>
    </subcellularLocation>
</comment>
<dbReference type="Pfam" id="PF00871">
    <property type="entry name" value="Acetate_kinase"/>
    <property type="match status" value="1"/>
</dbReference>
<keyword evidence="4 6" id="KW-0418">Kinase</keyword>
<evidence type="ECO:0000256" key="1">
    <source>
        <dbReference type="ARBA" id="ARBA00008748"/>
    </source>
</evidence>
<evidence type="ECO:0000256" key="3">
    <source>
        <dbReference type="ARBA" id="ARBA00022741"/>
    </source>
</evidence>
<dbReference type="CDD" id="cd24010">
    <property type="entry name" value="ASKHA_NBD_AcK_PK"/>
    <property type="match status" value="1"/>
</dbReference>
<feature type="binding site" evidence="6">
    <location>
        <position position="28"/>
    </location>
    <ligand>
        <name>ATP</name>
        <dbReference type="ChEBI" id="CHEBI:30616"/>
    </ligand>
</feature>
<keyword evidence="3 6" id="KW-0547">Nucleotide-binding</keyword>
<feature type="binding site" evidence="6">
    <location>
        <begin position="293"/>
        <end position="295"/>
    </location>
    <ligand>
        <name>ATP</name>
        <dbReference type="ChEBI" id="CHEBI:30616"/>
    </ligand>
</feature>
<feature type="site" description="Transition state stabilizer" evidence="6">
    <location>
        <position position="191"/>
    </location>
</feature>
<dbReference type="AlphaFoldDB" id="A0A916WWU0"/>
<comment type="catalytic activity">
    <reaction evidence="6">
        <text>acetate + ATP = acetyl phosphate + ADP</text>
        <dbReference type="Rhea" id="RHEA:11352"/>
        <dbReference type="ChEBI" id="CHEBI:22191"/>
        <dbReference type="ChEBI" id="CHEBI:30089"/>
        <dbReference type="ChEBI" id="CHEBI:30616"/>
        <dbReference type="ChEBI" id="CHEBI:456216"/>
        <dbReference type="EC" id="2.7.2.1"/>
    </reaction>
</comment>
<reference evidence="8" key="1">
    <citation type="journal article" date="2014" name="Int. J. Syst. Evol. Microbiol.">
        <title>Complete genome sequence of Corynebacterium casei LMG S-19264T (=DSM 44701T), isolated from a smear-ripened cheese.</title>
        <authorList>
            <consortium name="US DOE Joint Genome Institute (JGI-PGF)"/>
            <person name="Walter F."/>
            <person name="Albersmeier A."/>
            <person name="Kalinowski J."/>
            <person name="Ruckert C."/>
        </authorList>
    </citation>
    <scope>NUCLEOTIDE SEQUENCE</scope>
    <source>
        <strain evidence="8">CGMCC 1.12827</strain>
    </source>
</reference>
<evidence type="ECO:0000313" key="9">
    <source>
        <dbReference type="Proteomes" id="UP000621454"/>
    </source>
</evidence>
<dbReference type="PANTHER" id="PTHR21060:SF15">
    <property type="entry name" value="ACETATE KINASE-RELATED"/>
    <property type="match status" value="1"/>
</dbReference>
<feature type="binding site" evidence="6">
    <location>
        <begin position="219"/>
        <end position="223"/>
    </location>
    <ligand>
        <name>ATP</name>
        <dbReference type="ChEBI" id="CHEBI:30616"/>
    </ligand>
</feature>
<name>A0A916WWU0_9ACTN</name>
<keyword evidence="6" id="KW-0460">Magnesium</keyword>
<dbReference type="InterPro" id="IPR023865">
    <property type="entry name" value="Aliphatic_acid_kinase_CS"/>
</dbReference>
<dbReference type="RefSeq" id="WP_188586933.1">
    <property type="nucleotide sequence ID" value="NZ_BMGC01000017.1"/>
</dbReference>
<comment type="subunit">
    <text evidence="6">Homodimer.</text>
</comment>
<dbReference type="PROSITE" id="PS01075">
    <property type="entry name" value="ACETATE_KINASE_1"/>
    <property type="match status" value="1"/>
</dbReference>
<keyword evidence="9" id="KW-1185">Reference proteome</keyword>
<dbReference type="GO" id="GO:0006083">
    <property type="term" value="P:acetate metabolic process"/>
    <property type="evidence" value="ECO:0007669"/>
    <property type="project" value="TreeGrafter"/>
</dbReference>
<evidence type="ECO:0000256" key="7">
    <source>
        <dbReference type="RuleBase" id="RU003835"/>
    </source>
</evidence>
<dbReference type="SUPFAM" id="SSF53067">
    <property type="entry name" value="Actin-like ATPase domain"/>
    <property type="match status" value="2"/>
</dbReference>
<sequence>MSADIATTDPVSSTTLVLVLNAGSSSLKYQLLEPESEKVFADGVAQRIGEESSSITHEQNGQSITRDRKLADHQEALEEMLSLFADNGTDLTTVGLTAVGHRVVHGGQMFYKPTVVDGDVINDIDKLSDLAPLHNPVALDGVRAMRKLLPDTPSVCVFDTAFFHNLPKEVSTYAIDREIAEEYSIRRYGFHGTSHQYVSGKVAEFLRRDVGDLNQIIMHLGNGASISAIRGGSPVETSMGLTPMEGLVMGTRSGDVDPGVLTHLARAAKMSSDDIDKMLNKQSGLKGLCGENDFRELSNKAAAGDEDAKLAYDVYIHRLRKYIGAYMLTLGRVDVITFTAGVGENASDVRADAMGHLAQFGIKIDPDRNAVRSKEPRKITTDDSGITVLVVPTNEELSIARQSVAAVEA</sequence>
<dbReference type="HAMAP" id="MF_00020">
    <property type="entry name" value="Acetate_kinase"/>
    <property type="match status" value="1"/>
</dbReference>
<keyword evidence="6" id="KW-0963">Cytoplasm</keyword>
<feature type="active site" description="Proton donor/acceptor" evidence="6">
    <location>
        <position position="159"/>
    </location>
</feature>
<dbReference type="PRINTS" id="PR00471">
    <property type="entry name" value="ACETATEKNASE"/>
</dbReference>
<dbReference type="Proteomes" id="UP000621454">
    <property type="component" value="Unassembled WGS sequence"/>
</dbReference>
<feature type="binding site" evidence="6">
    <location>
        <position position="102"/>
    </location>
    <ligand>
        <name>substrate</name>
    </ligand>
</feature>
<feature type="site" description="Transition state stabilizer" evidence="6">
    <location>
        <position position="252"/>
    </location>
</feature>
<dbReference type="PANTHER" id="PTHR21060">
    <property type="entry name" value="ACETATE KINASE"/>
    <property type="match status" value="1"/>
</dbReference>
<dbReference type="PIRSF" id="PIRSF000722">
    <property type="entry name" value="Acetate_prop_kin"/>
    <property type="match status" value="1"/>
</dbReference>
<comment type="caution">
    <text evidence="8">The sequence shown here is derived from an EMBL/GenBank/DDBJ whole genome shotgun (WGS) entry which is preliminary data.</text>
</comment>
<dbReference type="GO" id="GO:0000287">
    <property type="term" value="F:magnesium ion binding"/>
    <property type="evidence" value="ECO:0007669"/>
    <property type="project" value="UniProtKB-UniRule"/>
</dbReference>
<evidence type="ECO:0000256" key="6">
    <source>
        <dbReference type="HAMAP-Rule" id="MF_00020"/>
    </source>
</evidence>
<dbReference type="PROSITE" id="PS01076">
    <property type="entry name" value="ACETATE_KINASE_2"/>
    <property type="match status" value="1"/>
</dbReference>
<organism evidence="8 9">
    <name type="scientific">Gordonia jinhuaensis</name>
    <dbReference type="NCBI Taxonomy" id="1517702"/>
    <lineage>
        <taxon>Bacteria</taxon>
        <taxon>Bacillati</taxon>
        <taxon>Actinomycetota</taxon>
        <taxon>Actinomycetes</taxon>
        <taxon>Mycobacteriales</taxon>
        <taxon>Gordoniaceae</taxon>
        <taxon>Gordonia</taxon>
    </lineage>
</organism>
<comment type="pathway">
    <text evidence="6">Metabolic intermediate biosynthesis; acetyl-CoA biosynthesis; acetyl-CoA from acetate: step 1/2.</text>
</comment>
<keyword evidence="2 6" id="KW-0808">Transferase</keyword>
<protein>
    <recommendedName>
        <fullName evidence="6">Acetate kinase</fullName>
        <ecNumber evidence="6">2.7.2.1</ecNumber>
    </recommendedName>
    <alternativeName>
        <fullName evidence="6">Acetokinase</fullName>
    </alternativeName>
</protein>
<dbReference type="GO" id="GO:0008776">
    <property type="term" value="F:acetate kinase activity"/>
    <property type="evidence" value="ECO:0007669"/>
    <property type="project" value="UniProtKB-UniRule"/>
</dbReference>
<keyword evidence="6" id="KW-0479">Metal-binding</keyword>
<dbReference type="InterPro" id="IPR004372">
    <property type="entry name" value="Ac/propionate_kinase"/>
</dbReference>
<evidence type="ECO:0000313" key="8">
    <source>
        <dbReference type="EMBL" id="GGB36131.1"/>
    </source>
</evidence>
<feature type="binding site" evidence="6">
    <location>
        <position position="21"/>
    </location>
    <ligand>
        <name>Mg(2+)</name>
        <dbReference type="ChEBI" id="CHEBI:18420"/>
    </ligand>
</feature>
<dbReference type="GO" id="GO:0006085">
    <property type="term" value="P:acetyl-CoA biosynthetic process"/>
    <property type="evidence" value="ECO:0007669"/>
    <property type="project" value="UniProtKB-UniRule"/>
</dbReference>
<comment type="cofactor">
    <cofactor evidence="6">
        <name>Mg(2+)</name>
        <dbReference type="ChEBI" id="CHEBI:18420"/>
    </cofactor>
    <cofactor evidence="6">
        <name>Mn(2+)</name>
        <dbReference type="ChEBI" id="CHEBI:29035"/>
    </cofactor>
    <text evidence="6">Mg(2+). Can also accept Mn(2+).</text>
</comment>
<evidence type="ECO:0000256" key="5">
    <source>
        <dbReference type="ARBA" id="ARBA00022840"/>
    </source>
</evidence>